<evidence type="ECO:0000256" key="2">
    <source>
        <dbReference type="ARBA" id="ARBA00022490"/>
    </source>
</evidence>
<evidence type="ECO:0000256" key="5">
    <source>
        <dbReference type="ARBA" id="ARBA00022908"/>
    </source>
</evidence>
<dbReference type="Pfam" id="PF00589">
    <property type="entry name" value="Phage_integrase"/>
    <property type="match status" value="1"/>
</dbReference>
<comment type="function">
    <text evidence="9">Site-specific tyrosine recombinase, which acts by catalyzing the cutting and rejoining of the recombining DNA molecules. The XerC-XerD complex is essential to convert dimers of the bacterial chromosome into monomers to permit their segregation at cell division. It also contributes to the segregational stability of plasmids.</text>
</comment>
<keyword evidence="3 9" id="KW-0132">Cell division</keyword>
<keyword evidence="8 9" id="KW-0131">Cell cycle</keyword>
<reference evidence="12" key="1">
    <citation type="submission" date="2017-02" db="EMBL/GenBank/DDBJ databases">
        <title>Delving into the versatile metabolic prowess of the omnipresent phylum Bacteroidetes.</title>
        <authorList>
            <person name="Nobu M.K."/>
            <person name="Mei R."/>
            <person name="Narihiro T."/>
            <person name="Kuroda K."/>
            <person name="Liu W.-T."/>
        </authorList>
    </citation>
    <scope>NUCLEOTIDE SEQUENCE</scope>
    <source>
        <strain evidence="12">ADurb.Bin417</strain>
    </source>
</reference>
<dbReference type="PROSITE" id="PS51900">
    <property type="entry name" value="CB"/>
    <property type="match status" value="1"/>
</dbReference>
<evidence type="ECO:0000256" key="6">
    <source>
        <dbReference type="ARBA" id="ARBA00023125"/>
    </source>
</evidence>
<dbReference type="AlphaFoldDB" id="A0A1V5MI50"/>
<comment type="caution">
    <text evidence="12">The sequence shown here is derived from an EMBL/GenBank/DDBJ whole genome shotgun (WGS) entry which is preliminary data.</text>
</comment>
<comment type="subunit">
    <text evidence="9">Forms a cyclic heterotetrameric complex composed of two molecules of XerC and two molecules of XerD.</text>
</comment>
<organism evidence="12">
    <name type="scientific">candidate division TA06 bacterium ADurb.Bin417</name>
    <dbReference type="NCBI Taxonomy" id="1852828"/>
    <lineage>
        <taxon>Bacteria</taxon>
        <taxon>Bacteria division TA06</taxon>
    </lineage>
</organism>
<feature type="active site" evidence="9">
    <location>
        <position position="177"/>
    </location>
</feature>
<dbReference type="GO" id="GO:0009037">
    <property type="term" value="F:tyrosine-based site-specific recombinase activity"/>
    <property type="evidence" value="ECO:0007669"/>
    <property type="project" value="UniProtKB-UniRule"/>
</dbReference>
<dbReference type="NCBIfam" id="NF040815">
    <property type="entry name" value="recomb_XerA_Arch"/>
    <property type="match status" value="1"/>
</dbReference>
<evidence type="ECO:0000313" key="12">
    <source>
        <dbReference type="EMBL" id="OPZ92927.1"/>
    </source>
</evidence>
<dbReference type="Gene3D" id="1.10.150.130">
    <property type="match status" value="1"/>
</dbReference>
<evidence type="ECO:0000256" key="8">
    <source>
        <dbReference type="ARBA" id="ARBA00023306"/>
    </source>
</evidence>
<feature type="domain" description="Tyr recombinase" evidence="10">
    <location>
        <begin position="112"/>
        <end position="292"/>
    </location>
</feature>
<dbReference type="SUPFAM" id="SSF56349">
    <property type="entry name" value="DNA breaking-rejoining enzymes"/>
    <property type="match status" value="1"/>
</dbReference>
<feature type="active site" evidence="9">
    <location>
        <position position="247"/>
    </location>
</feature>
<keyword evidence="5 9" id="KW-0229">DNA integration</keyword>
<dbReference type="GO" id="GO:0005737">
    <property type="term" value="C:cytoplasm"/>
    <property type="evidence" value="ECO:0007669"/>
    <property type="project" value="UniProtKB-SubCell"/>
</dbReference>
<keyword evidence="2 9" id="KW-0963">Cytoplasm</keyword>
<dbReference type="Gene3D" id="1.10.443.10">
    <property type="entry name" value="Intergrase catalytic core"/>
    <property type="match status" value="1"/>
</dbReference>
<evidence type="ECO:0000256" key="9">
    <source>
        <dbReference type="HAMAP-Rule" id="MF_01808"/>
    </source>
</evidence>
<comment type="subcellular location">
    <subcellularLocation>
        <location evidence="1 9">Cytoplasm</location>
    </subcellularLocation>
</comment>
<comment type="similarity">
    <text evidence="9">Belongs to the 'phage' integrase family. XerC subfamily.</text>
</comment>
<evidence type="ECO:0000259" key="10">
    <source>
        <dbReference type="PROSITE" id="PS51898"/>
    </source>
</evidence>
<dbReference type="InterPro" id="IPR011010">
    <property type="entry name" value="DNA_brk_join_enz"/>
</dbReference>
<dbReference type="InterPro" id="IPR013762">
    <property type="entry name" value="Integrase-like_cat_sf"/>
</dbReference>
<dbReference type="InterPro" id="IPR050090">
    <property type="entry name" value="Tyrosine_recombinase_XerCD"/>
</dbReference>
<feature type="active site" description="O-(3'-phospho-DNA)-tyrosine intermediate" evidence="9">
    <location>
        <position position="279"/>
    </location>
</feature>
<dbReference type="PANTHER" id="PTHR30349:SF41">
    <property type="entry name" value="INTEGRASE_RECOMBINASE PROTEIN MJ0367-RELATED"/>
    <property type="match status" value="1"/>
</dbReference>
<feature type="domain" description="Core-binding (CB)" evidence="11">
    <location>
        <begin position="8"/>
        <end position="91"/>
    </location>
</feature>
<dbReference type="GO" id="GO:0051301">
    <property type="term" value="P:cell division"/>
    <property type="evidence" value="ECO:0007669"/>
    <property type="project" value="UniProtKB-KW"/>
</dbReference>
<dbReference type="EMBL" id="MWAK01000058">
    <property type="protein sequence ID" value="OPZ92927.1"/>
    <property type="molecule type" value="Genomic_DNA"/>
</dbReference>
<dbReference type="InterPro" id="IPR044068">
    <property type="entry name" value="CB"/>
</dbReference>
<feature type="active site" evidence="9">
    <location>
        <position position="270"/>
    </location>
</feature>
<dbReference type="PANTHER" id="PTHR30349">
    <property type="entry name" value="PHAGE INTEGRASE-RELATED"/>
    <property type="match status" value="1"/>
</dbReference>
<dbReference type="InterPro" id="IPR002104">
    <property type="entry name" value="Integrase_catalytic"/>
</dbReference>
<gene>
    <name evidence="9 12" type="primary">xerC</name>
    <name evidence="12" type="ORF">BWY73_00579</name>
</gene>
<dbReference type="Proteomes" id="UP000485484">
    <property type="component" value="Unassembled WGS sequence"/>
</dbReference>
<keyword evidence="4 9" id="KW-0159">Chromosome partition</keyword>
<evidence type="ECO:0000256" key="4">
    <source>
        <dbReference type="ARBA" id="ARBA00022829"/>
    </source>
</evidence>
<feature type="active site" evidence="9">
    <location>
        <position position="244"/>
    </location>
</feature>
<dbReference type="GO" id="GO:0003677">
    <property type="term" value="F:DNA binding"/>
    <property type="evidence" value="ECO:0007669"/>
    <property type="project" value="UniProtKB-UniRule"/>
</dbReference>
<feature type="active site" evidence="9">
    <location>
        <position position="153"/>
    </location>
</feature>
<dbReference type="InterPro" id="IPR010998">
    <property type="entry name" value="Integrase_recombinase_N"/>
</dbReference>
<evidence type="ECO:0000259" key="11">
    <source>
        <dbReference type="PROSITE" id="PS51900"/>
    </source>
</evidence>
<name>A0A1V5MI50_UNCT6</name>
<dbReference type="InterPro" id="IPR023009">
    <property type="entry name" value="Tyrosine_recombinase_XerC/XerD"/>
</dbReference>
<evidence type="ECO:0000256" key="3">
    <source>
        <dbReference type="ARBA" id="ARBA00022618"/>
    </source>
</evidence>
<keyword evidence="6 9" id="KW-0238">DNA-binding</keyword>
<dbReference type="CDD" id="cd00798">
    <property type="entry name" value="INT_XerDC_C"/>
    <property type="match status" value="1"/>
</dbReference>
<evidence type="ECO:0000256" key="7">
    <source>
        <dbReference type="ARBA" id="ARBA00023172"/>
    </source>
</evidence>
<dbReference type="Pfam" id="PF02899">
    <property type="entry name" value="Phage_int_SAM_1"/>
    <property type="match status" value="1"/>
</dbReference>
<dbReference type="HAMAP" id="MF_01808">
    <property type="entry name" value="Recomb_XerC_XerD"/>
    <property type="match status" value="1"/>
</dbReference>
<evidence type="ECO:0000256" key="1">
    <source>
        <dbReference type="ARBA" id="ARBA00004496"/>
    </source>
</evidence>
<accession>A0A1V5MI50</accession>
<protein>
    <recommendedName>
        <fullName evidence="9">Tyrosine recombinase XerC</fullName>
    </recommendedName>
</protein>
<dbReference type="PROSITE" id="PS51898">
    <property type="entry name" value="TYR_RECOMBINASE"/>
    <property type="match status" value="1"/>
</dbReference>
<dbReference type="GO" id="GO:0007059">
    <property type="term" value="P:chromosome segregation"/>
    <property type="evidence" value="ECO:0007669"/>
    <property type="project" value="UniProtKB-UniRule"/>
</dbReference>
<proteinExistence type="inferred from homology"/>
<sequence length="298" mass="33564">MAEIELSREYARPLAEFQEYLRSERNASGHTLAAYGSDLRDFFRFLDGRPLASVRIPVLRAYLGDLFGRKLGRATLIRRVAALRTFFRFLSRRGAVEVNPAAGLRSPRSERRLPVFLEIEAACHLLDLALKSAGRFPKRDLALLELLYSTGVRVSELVGLDINAVDFVAGLVSVKGKGRRERLVPVGDRALRVLNDYLASPERPAAARALFTNRFGGRLTGRSVERLVKKYCLLAGLPSRVTPHTLRHSFATHLLERGADLRAIQEILGHRNITTTQVYTHLTTRTLKEAYRNFFPRA</sequence>
<dbReference type="GO" id="GO:0006313">
    <property type="term" value="P:DNA transposition"/>
    <property type="evidence" value="ECO:0007669"/>
    <property type="project" value="UniProtKB-UniRule"/>
</dbReference>
<keyword evidence="7 9" id="KW-0233">DNA recombination</keyword>
<dbReference type="InterPro" id="IPR004107">
    <property type="entry name" value="Integrase_SAM-like_N"/>
</dbReference>